<accession>A0AAE0LB45</accession>
<dbReference type="GO" id="GO:0005739">
    <property type="term" value="C:mitochondrion"/>
    <property type="evidence" value="ECO:0007669"/>
    <property type="project" value="TreeGrafter"/>
</dbReference>
<evidence type="ECO:0000313" key="6">
    <source>
        <dbReference type="EMBL" id="KAK3278359.1"/>
    </source>
</evidence>
<dbReference type="InterPro" id="IPR016082">
    <property type="entry name" value="Ribosomal_uL30_ferredoxin-like"/>
</dbReference>
<comment type="caution">
    <text evidence="6">The sequence shown here is derived from an EMBL/GenBank/DDBJ whole genome shotgun (WGS) entry which is preliminary data.</text>
</comment>
<proteinExistence type="inferred from homology"/>
<dbReference type="CDD" id="cd01658">
    <property type="entry name" value="Ribosomal_L30"/>
    <property type="match status" value="1"/>
</dbReference>
<sequence>MMDKLVITLRRGLAGKPKTQLATLQALGLRRIDQIVVKPNNPEIRGMCAQLKHMLFVETQEMYDARIKAKAAHLALREPIVVKHFSHAVGSAQ</sequence>
<comment type="similarity">
    <text evidence="1">Belongs to the universal ribosomal protein uL30 family.</text>
</comment>
<name>A0AAE0LB45_9CHLO</name>
<dbReference type="EMBL" id="LGRX02005498">
    <property type="protein sequence ID" value="KAK3278359.1"/>
    <property type="molecule type" value="Genomic_DNA"/>
</dbReference>
<dbReference type="NCBIfam" id="TIGR01308">
    <property type="entry name" value="rpmD_bact"/>
    <property type="match status" value="1"/>
</dbReference>
<evidence type="ECO:0000313" key="7">
    <source>
        <dbReference type="Proteomes" id="UP001190700"/>
    </source>
</evidence>
<dbReference type="PANTHER" id="PTHR15892">
    <property type="entry name" value="MITOCHONDRIAL RIBOSOMAL PROTEIN L30"/>
    <property type="match status" value="1"/>
</dbReference>
<organism evidence="6 7">
    <name type="scientific">Cymbomonas tetramitiformis</name>
    <dbReference type="NCBI Taxonomy" id="36881"/>
    <lineage>
        <taxon>Eukaryota</taxon>
        <taxon>Viridiplantae</taxon>
        <taxon>Chlorophyta</taxon>
        <taxon>Pyramimonadophyceae</taxon>
        <taxon>Pyramimonadales</taxon>
        <taxon>Pyramimonadaceae</taxon>
        <taxon>Cymbomonas</taxon>
    </lineage>
</organism>
<dbReference type="Pfam" id="PF00327">
    <property type="entry name" value="Ribosomal_L30"/>
    <property type="match status" value="1"/>
</dbReference>
<reference evidence="6 7" key="1">
    <citation type="journal article" date="2015" name="Genome Biol. Evol.">
        <title>Comparative Genomics of a Bacterivorous Green Alga Reveals Evolutionary Causalities and Consequences of Phago-Mixotrophic Mode of Nutrition.</title>
        <authorList>
            <person name="Burns J.A."/>
            <person name="Paasch A."/>
            <person name="Narechania A."/>
            <person name="Kim E."/>
        </authorList>
    </citation>
    <scope>NUCLEOTIDE SEQUENCE [LARGE SCALE GENOMIC DNA]</scope>
    <source>
        <strain evidence="6 7">PLY_AMNH</strain>
    </source>
</reference>
<dbReference type="Proteomes" id="UP001190700">
    <property type="component" value="Unassembled WGS sequence"/>
</dbReference>
<protein>
    <recommendedName>
        <fullName evidence="4">Large ribosomal subunit protein uL30m</fullName>
    </recommendedName>
</protein>
<dbReference type="Gene3D" id="3.30.1390.20">
    <property type="entry name" value="Ribosomal protein L30, ferredoxin-like fold domain"/>
    <property type="match status" value="1"/>
</dbReference>
<evidence type="ECO:0000256" key="3">
    <source>
        <dbReference type="ARBA" id="ARBA00023274"/>
    </source>
</evidence>
<evidence type="ECO:0000259" key="5">
    <source>
        <dbReference type="Pfam" id="PF00327"/>
    </source>
</evidence>
<keyword evidence="7" id="KW-1185">Reference proteome</keyword>
<evidence type="ECO:0000256" key="4">
    <source>
        <dbReference type="ARBA" id="ARBA00035281"/>
    </source>
</evidence>
<dbReference type="AlphaFoldDB" id="A0AAE0LB45"/>
<keyword evidence="2" id="KW-0689">Ribosomal protein</keyword>
<dbReference type="InterPro" id="IPR036919">
    <property type="entry name" value="Ribo_uL30_ferredoxin-like_sf"/>
</dbReference>
<dbReference type="PANTHER" id="PTHR15892:SF2">
    <property type="entry name" value="LARGE RIBOSOMAL SUBUNIT PROTEIN UL30M"/>
    <property type="match status" value="1"/>
</dbReference>
<dbReference type="InterPro" id="IPR005996">
    <property type="entry name" value="Ribosomal_uL30_bac-type"/>
</dbReference>
<dbReference type="GO" id="GO:0015934">
    <property type="term" value="C:large ribosomal subunit"/>
    <property type="evidence" value="ECO:0007669"/>
    <property type="project" value="InterPro"/>
</dbReference>
<dbReference type="GO" id="GO:0006412">
    <property type="term" value="P:translation"/>
    <property type="evidence" value="ECO:0007669"/>
    <property type="project" value="InterPro"/>
</dbReference>
<dbReference type="GO" id="GO:0003735">
    <property type="term" value="F:structural constituent of ribosome"/>
    <property type="evidence" value="ECO:0007669"/>
    <property type="project" value="InterPro"/>
</dbReference>
<evidence type="ECO:0000256" key="2">
    <source>
        <dbReference type="ARBA" id="ARBA00022980"/>
    </source>
</evidence>
<keyword evidence="3" id="KW-0687">Ribonucleoprotein</keyword>
<dbReference type="SUPFAM" id="SSF55129">
    <property type="entry name" value="Ribosomal protein L30p/L7e"/>
    <property type="match status" value="1"/>
</dbReference>
<gene>
    <name evidence="6" type="ORF">CYMTET_13698</name>
</gene>
<evidence type="ECO:0000256" key="1">
    <source>
        <dbReference type="ARBA" id="ARBA00007594"/>
    </source>
</evidence>
<dbReference type="HAMAP" id="MF_01371_B">
    <property type="entry name" value="Ribosomal_uL30_B"/>
    <property type="match status" value="1"/>
</dbReference>
<feature type="domain" description="Large ribosomal subunit protein uL30-like ferredoxin-like fold" evidence="5">
    <location>
        <begin position="6"/>
        <end position="54"/>
    </location>
</feature>